<comment type="caution">
    <text evidence="2">The sequence shown here is derived from an EMBL/GenBank/DDBJ whole genome shotgun (WGS) entry which is preliminary data.</text>
</comment>
<feature type="compositionally biased region" description="Basic and acidic residues" evidence="1">
    <location>
        <begin position="85"/>
        <end position="101"/>
    </location>
</feature>
<proteinExistence type="predicted"/>
<name>A0A5C5G7W4_9BASI</name>
<dbReference type="AlphaFoldDB" id="A0A5C5G7W4"/>
<feature type="compositionally biased region" description="Basic and acidic residues" evidence="1">
    <location>
        <begin position="302"/>
        <end position="329"/>
    </location>
</feature>
<sequence length="417" mass="46933">MPSPAHAEWPLPAGGLPWPPPGNEQEVLANPRRYPDSRPGRHAAVKSSYPLITGPSYDDLPPEWPRVKPLKSLMLPDSHFEFVDQSHEAGREYPHEADPRIHSPKFYRPSAARVINYLDEEAGLGDLVPENGDGRGRSTSAHSRHDSGNSRGAERRSRSRDGTRSLSRGRRSSGSSERGRRTRRRSASSDVFPRSPSSERGRSRTRSETGVSREREERPLDRREEEDDDDKGKPGVEDPLLNIHPVLRPIRTGPLAHSGDSGRVPRTAGSSLASERASQRARNERRTGDDGRDGIELESYEDPFRESDESFENARRQVVAARHERDRRRAVTPGPGEFPRGRNISPPPSRAASRGPFDDDDGDRLEAARRRQARSRRPERKCSRAWMMHHQWPVGGAVVLVRLLSHPLYEVVARRLD</sequence>
<feature type="compositionally biased region" description="Basic and acidic residues" evidence="1">
    <location>
        <begin position="197"/>
        <end position="223"/>
    </location>
</feature>
<gene>
    <name evidence="2" type="ORF">DMC30DRAFT_386944</name>
</gene>
<feature type="compositionally biased region" description="Basic and acidic residues" evidence="1">
    <location>
        <begin position="143"/>
        <end position="163"/>
    </location>
</feature>
<accession>A0A5C5G7W4</accession>
<evidence type="ECO:0000313" key="3">
    <source>
        <dbReference type="Proteomes" id="UP000311382"/>
    </source>
</evidence>
<keyword evidence="3" id="KW-1185">Reference proteome</keyword>
<dbReference type="Proteomes" id="UP000311382">
    <property type="component" value="Unassembled WGS sequence"/>
</dbReference>
<feature type="region of interest" description="Disordered" evidence="1">
    <location>
        <begin position="122"/>
        <end position="382"/>
    </location>
</feature>
<feature type="region of interest" description="Disordered" evidence="1">
    <location>
        <begin position="1"/>
        <end position="66"/>
    </location>
</feature>
<protein>
    <submittedName>
        <fullName evidence="2">Uncharacterized protein</fullName>
    </submittedName>
</protein>
<reference evidence="2 3" key="1">
    <citation type="submission" date="2019-03" db="EMBL/GenBank/DDBJ databases">
        <title>Rhodosporidium diobovatum UCD-FST 08-225 genome sequencing, assembly, and annotation.</title>
        <authorList>
            <person name="Fakankun I.U."/>
            <person name="Fristensky B."/>
            <person name="Levin D.B."/>
        </authorList>
    </citation>
    <scope>NUCLEOTIDE SEQUENCE [LARGE SCALE GENOMIC DNA]</scope>
    <source>
        <strain evidence="2 3">UCD-FST 08-225</strain>
    </source>
</reference>
<dbReference type="EMBL" id="SOZI01000002">
    <property type="protein sequence ID" value="TNY24609.1"/>
    <property type="molecule type" value="Genomic_DNA"/>
</dbReference>
<feature type="compositionally biased region" description="Basic and acidic residues" evidence="1">
    <location>
        <begin position="277"/>
        <end position="295"/>
    </location>
</feature>
<feature type="region of interest" description="Disordered" evidence="1">
    <location>
        <begin position="85"/>
        <end position="104"/>
    </location>
</feature>
<feature type="compositionally biased region" description="Basic residues" evidence="1">
    <location>
        <begin position="370"/>
        <end position="379"/>
    </location>
</feature>
<organism evidence="2 3">
    <name type="scientific">Rhodotorula diobovata</name>
    <dbReference type="NCBI Taxonomy" id="5288"/>
    <lineage>
        <taxon>Eukaryota</taxon>
        <taxon>Fungi</taxon>
        <taxon>Dikarya</taxon>
        <taxon>Basidiomycota</taxon>
        <taxon>Pucciniomycotina</taxon>
        <taxon>Microbotryomycetes</taxon>
        <taxon>Sporidiobolales</taxon>
        <taxon>Sporidiobolaceae</taxon>
        <taxon>Rhodotorula</taxon>
    </lineage>
</organism>
<evidence type="ECO:0000256" key="1">
    <source>
        <dbReference type="SAM" id="MobiDB-lite"/>
    </source>
</evidence>
<evidence type="ECO:0000313" key="2">
    <source>
        <dbReference type="EMBL" id="TNY24609.1"/>
    </source>
</evidence>